<dbReference type="EMBL" id="KZ819670">
    <property type="protein sequence ID" value="PWN26744.1"/>
    <property type="molecule type" value="Genomic_DNA"/>
</dbReference>
<organism evidence="14 15">
    <name type="scientific">Jaminaea rosea</name>
    <dbReference type="NCBI Taxonomy" id="1569628"/>
    <lineage>
        <taxon>Eukaryota</taxon>
        <taxon>Fungi</taxon>
        <taxon>Dikarya</taxon>
        <taxon>Basidiomycota</taxon>
        <taxon>Ustilaginomycotina</taxon>
        <taxon>Exobasidiomycetes</taxon>
        <taxon>Microstromatales</taxon>
        <taxon>Microstromatales incertae sedis</taxon>
        <taxon>Jaminaea</taxon>
    </lineage>
</organism>
<evidence type="ECO:0000256" key="13">
    <source>
        <dbReference type="SAM" id="Phobius"/>
    </source>
</evidence>
<dbReference type="PANTHER" id="PTHR28264:SF1">
    <property type="entry name" value="CYTOCHROME C OXIDASE SUBUNIT 6C"/>
    <property type="match status" value="1"/>
</dbReference>
<keyword evidence="15" id="KW-1185">Reference proteome</keyword>
<gene>
    <name evidence="14" type="ORF">BDZ90DRAFT_232860</name>
</gene>
<evidence type="ECO:0000256" key="7">
    <source>
        <dbReference type="ARBA" id="ARBA00022989"/>
    </source>
</evidence>
<dbReference type="AlphaFoldDB" id="A0A316UP56"/>
<keyword evidence="5 13" id="KW-0812">Transmembrane</keyword>
<proteinExistence type="inferred from homology"/>
<dbReference type="GO" id="GO:0005743">
    <property type="term" value="C:mitochondrial inner membrane"/>
    <property type="evidence" value="ECO:0007669"/>
    <property type="project" value="UniProtKB-SubCell"/>
</dbReference>
<feature type="transmembrane region" description="Helical" evidence="13">
    <location>
        <begin position="17"/>
        <end position="39"/>
    </location>
</feature>
<dbReference type="GO" id="GO:0016491">
    <property type="term" value="F:oxidoreductase activity"/>
    <property type="evidence" value="ECO:0007669"/>
    <property type="project" value="UniProtKB-KW"/>
</dbReference>
<dbReference type="GeneID" id="37028239"/>
<dbReference type="STRING" id="1569628.A0A316UP56"/>
<keyword evidence="7 13" id="KW-1133">Transmembrane helix</keyword>
<dbReference type="CDD" id="cd22888">
    <property type="entry name" value="CcO_VIIa_fungal"/>
    <property type="match status" value="1"/>
</dbReference>
<evidence type="ECO:0000256" key="11">
    <source>
        <dbReference type="ARBA" id="ARBA00031091"/>
    </source>
</evidence>
<name>A0A316UP56_9BASI</name>
<comment type="similarity">
    <text evidence="3 12">Belongs to the fungal cytochrome c oxidase subunit 7a family.</text>
</comment>
<comment type="function">
    <text evidence="12">Component of the cytochrome c oxidase, the last enzyme in the mitochondrial electron transport chain which drives oxidative phosphorylation.</text>
</comment>
<evidence type="ECO:0000313" key="15">
    <source>
        <dbReference type="Proteomes" id="UP000245884"/>
    </source>
</evidence>
<evidence type="ECO:0000256" key="9">
    <source>
        <dbReference type="ARBA" id="ARBA00023128"/>
    </source>
</evidence>
<accession>A0A316UP56</accession>
<evidence type="ECO:0000256" key="4">
    <source>
        <dbReference type="ARBA" id="ARBA00016081"/>
    </source>
</evidence>
<evidence type="ECO:0000256" key="1">
    <source>
        <dbReference type="ARBA" id="ARBA00004434"/>
    </source>
</evidence>
<comment type="pathway">
    <text evidence="2 12">Energy metabolism; oxidative phosphorylation.</text>
</comment>
<evidence type="ECO:0000256" key="10">
    <source>
        <dbReference type="ARBA" id="ARBA00023136"/>
    </source>
</evidence>
<dbReference type="PIRSF" id="PIRSF000283">
    <property type="entry name" value="COX9"/>
    <property type="match status" value="1"/>
</dbReference>
<dbReference type="Proteomes" id="UP000245884">
    <property type="component" value="Unassembled WGS sequence"/>
</dbReference>
<evidence type="ECO:0000256" key="8">
    <source>
        <dbReference type="ARBA" id="ARBA00023002"/>
    </source>
</evidence>
<dbReference type="GO" id="GO:0004129">
    <property type="term" value="F:cytochrome-c oxidase activity"/>
    <property type="evidence" value="ECO:0007669"/>
    <property type="project" value="TreeGrafter"/>
</dbReference>
<keyword evidence="8 12" id="KW-0560">Oxidoreductase</keyword>
<comment type="subcellular location">
    <subcellularLocation>
        <location evidence="1">Mitochondrion inner membrane</location>
        <topology evidence="1">Single-pass membrane protein</topology>
    </subcellularLocation>
</comment>
<evidence type="ECO:0000256" key="5">
    <source>
        <dbReference type="ARBA" id="ARBA00022692"/>
    </source>
</evidence>
<dbReference type="PANTHER" id="PTHR28264">
    <property type="entry name" value="CYTOCHROME C OXIDASE SUBUNIT 7A"/>
    <property type="match status" value="1"/>
</dbReference>
<evidence type="ECO:0000256" key="12">
    <source>
        <dbReference type="PIRNR" id="PIRNR000283"/>
    </source>
</evidence>
<evidence type="ECO:0000256" key="3">
    <source>
        <dbReference type="ARBA" id="ARBA00008862"/>
    </source>
</evidence>
<protein>
    <recommendedName>
        <fullName evidence="4 12">Cytochrome c oxidase subunit 9, mitochondrial</fullName>
    </recommendedName>
    <alternativeName>
        <fullName evidence="11 12">Cytochrome c oxidase polypeptide VIIA</fullName>
    </alternativeName>
</protein>
<sequence length="63" mass="6919">MPVGAVAPITGKMRKRLILDLSVALGGGTACGYAFWYGYHLPSTQRRDDFYAKLQASQQANKE</sequence>
<keyword evidence="6 12" id="KW-0999">Mitochondrion inner membrane</keyword>
<keyword evidence="9 12" id="KW-0496">Mitochondrion</keyword>
<evidence type="ECO:0000256" key="2">
    <source>
        <dbReference type="ARBA" id="ARBA00004673"/>
    </source>
</evidence>
<reference evidence="14 15" key="1">
    <citation type="journal article" date="2018" name="Mol. Biol. Evol.">
        <title>Broad Genomic Sampling Reveals a Smut Pathogenic Ancestry of the Fungal Clade Ustilaginomycotina.</title>
        <authorList>
            <person name="Kijpornyongpan T."/>
            <person name="Mondo S.J."/>
            <person name="Barry K."/>
            <person name="Sandor L."/>
            <person name="Lee J."/>
            <person name="Lipzen A."/>
            <person name="Pangilinan J."/>
            <person name="LaButti K."/>
            <person name="Hainaut M."/>
            <person name="Henrissat B."/>
            <person name="Grigoriev I.V."/>
            <person name="Spatafora J.W."/>
            <person name="Aime M.C."/>
        </authorList>
    </citation>
    <scope>NUCLEOTIDE SEQUENCE [LARGE SCALE GENOMIC DNA]</scope>
    <source>
        <strain evidence="14 15">MCA 5214</strain>
    </source>
</reference>
<dbReference type="InterPro" id="IPR014368">
    <property type="entry name" value="Cyt_c_oxidase_su7a_fun"/>
</dbReference>
<dbReference type="UniPathway" id="UPA00705"/>
<dbReference type="RefSeq" id="XP_025361356.1">
    <property type="nucleotide sequence ID" value="XM_025506416.1"/>
</dbReference>
<evidence type="ECO:0000256" key="6">
    <source>
        <dbReference type="ARBA" id="ARBA00022792"/>
    </source>
</evidence>
<evidence type="ECO:0000313" key="14">
    <source>
        <dbReference type="EMBL" id="PWN26744.1"/>
    </source>
</evidence>
<dbReference type="OrthoDB" id="2317211at2759"/>
<dbReference type="GO" id="GO:0006123">
    <property type="term" value="P:mitochondrial electron transport, cytochrome c to oxygen"/>
    <property type="evidence" value="ECO:0007669"/>
    <property type="project" value="InterPro"/>
</dbReference>
<keyword evidence="10 12" id="KW-0472">Membrane</keyword>